<dbReference type="EMBL" id="NFFZ01000004">
    <property type="protein sequence ID" value="OTI63124.1"/>
    <property type="molecule type" value="Genomic_DNA"/>
</dbReference>
<organism evidence="1 2">
    <name type="scientific">Pseudomonas aeruginosa</name>
    <dbReference type="NCBI Taxonomy" id="287"/>
    <lineage>
        <taxon>Bacteria</taxon>
        <taxon>Pseudomonadati</taxon>
        <taxon>Pseudomonadota</taxon>
        <taxon>Gammaproteobacteria</taxon>
        <taxon>Pseudomonadales</taxon>
        <taxon>Pseudomonadaceae</taxon>
        <taxon>Pseudomonas</taxon>
    </lineage>
</organism>
<protein>
    <submittedName>
        <fullName evidence="1">Uncharacterized protein</fullName>
    </submittedName>
</protein>
<evidence type="ECO:0000313" key="1">
    <source>
        <dbReference type="EMBL" id="OTI63124.1"/>
    </source>
</evidence>
<dbReference type="RefSeq" id="WP_065327564.1">
    <property type="nucleotide sequence ID" value="NZ_NFFZ01000004.1"/>
</dbReference>
<accession>A0A241XRS9</accession>
<reference evidence="1 2" key="1">
    <citation type="submission" date="2017-05" db="EMBL/GenBank/DDBJ databases">
        <authorList>
            <person name="Song R."/>
            <person name="Chenine A.L."/>
            <person name="Ruprecht R.M."/>
        </authorList>
    </citation>
    <scope>NUCLEOTIDE SEQUENCE [LARGE SCALE GENOMIC DNA]</scope>
    <source>
        <strain evidence="1 2">S567_C10_BS</strain>
    </source>
</reference>
<sequence>MIAPHCPPGLGPEELVKLDDESLSLPSDEVKPYLRERMTEEQMVAEIDAIGTLAAKRSDYGIYGMLGLQRDEQGYSCIYSGNSLLNWMHEHERRRMHLLKLALPSAGEQAEAARIRIKSRIAARKGRTHVTPDLHTAGSMYSGDIDQQSSTLCTAAVASDEAELLL</sequence>
<dbReference type="AlphaFoldDB" id="A0A241XRS9"/>
<dbReference type="Proteomes" id="UP000194857">
    <property type="component" value="Unassembled WGS sequence"/>
</dbReference>
<gene>
    <name evidence="1" type="ORF">CAZ10_09825</name>
</gene>
<name>A0A241XRS9_PSEAI</name>
<comment type="caution">
    <text evidence="1">The sequence shown here is derived from an EMBL/GenBank/DDBJ whole genome shotgun (WGS) entry which is preliminary data.</text>
</comment>
<evidence type="ECO:0000313" key="2">
    <source>
        <dbReference type="Proteomes" id="UP000194857"/>
    </source>
</evidence>
<proteinExistence type="predicted"/>